<accession>A0A919S048</accession>
<dbReference type="Pfam" id="PF01663">
    <property type="entry name" value="Phosphodiest"/>
    <property type="match status" value="1"/>
</dbReference>
<dbReference type="PANTHER" id="PTHR10151:SF120">
    <property type="entry name" value="BIS(5'-ADENOSYL)-TRIPHOSPHATASE"/>
    <property type="match status" value="1"/>
</dbReference>
<sequence>MTINPIIIISLDGSGKKDFEFLSTLPNFKTLVDSASYCSNVKTVYPSLTYPAHTSIVTGKSPNNHGIINNILIQPKRKIADWFWFRKDIKGDTIYDLAKRKGYRTASVLWPVTGKANIDFNIPEIFSNRWWQNQAMVSIYSGSKFFQLLMDRKYGYLRDGKKQPNLDNFSMECMLYLIENRKADFLMLHLIDLDSQKHQHGAFSPQSKEALLRHDERLGRIFSLLKDTGTFENSTIIVLGDHTLLNADYVIKINKLFAEHGLISIDNKGRIQDWTAYMNTCDGSAYIYMKDEEDSSLKNQILNLIQKFSKDHSDCIEEILSSEEAVLLGGDTRCTFMLESKEGFYFVNDIKDEIIEATGKVHYKGSHGYSPGKNEYDTFFVIKGPRVKKNYNIEEMSLLDEGPTIAKILDGTLEGTEGRVLEEIFL</sequence>
<reference evidence="1" key="1">
    <citation type="submission" date="2021-03" db="EMBL/GenBank/DDBJ databases">
        <title>Taxonomic study of Clostridium polyendosporum from meadow-gley soil under rice.</title>
        <authorList>
            <person name="Kobayashi H."/>
            <person name="Tanizawa Y."/>
            <person name="Yagura M."/>
        </authorList>
    </citation>
    <scope>NUCLEOTIDE SEQUENCE</scope>
    <source>
        <strain evidence="1">JCM 30710</strain>
    </source>
</reference>
<keyword evidence="2" id="KW-1185">Reference proteome</keyword>
<proteinExistence type="predicted"/>
<dbReference type="AlphaFoldDB" id="A0A919S048"/>
<dbReference type="Proteomes" id="UP000679179">
    <property type="component" value="Unassembled WGS sequence"/>
</dbReference>
<comment type="caution">
    <text evidence="1">The sequence shown here is derived from an EMBL/GenBank/DDBJ whole genome shotgun (WGS) entry which is preliminary data.</text>
</comment>
<dbReference type="Gene3D" id="3.40.720.10">
    <property type="entry name" value="Alkaline Phosphatase, subunit A"/>
    <property type="match status" value="1"/>
</dbReference>
<protein>
    <submittedName>
        <fullName evidence="1">Alkaline phosphatase family protein</fullName>
    </submittedName>
</protein>
<dbReference type="PANTHER" id="PTHR10151">
    <property type="entry name" value="ECTONUCLEOTIDE PYROPHOSPHATASE/PHOSPHODIESTERASE"/>
    <property type="match status" value="1"/>
</dbReference>
<dbReference type="EMBL" id="BOPZ01000005">
    <property type="protein sequence ID" value="GIM28163.1"/>
    <property type="molecule type" value="Genomic_DNA"/>
</dbReference>
<name>A0A919S048_9CLOT</name>
<organism evidence="1 2">
    <name type="scientific">Clostridium polyendosporum</name>
    <dbReference type="NCBI Taxonomy" id="69208"/>
    <lineage>
        <taxon>Bacteria</taxon>
        <taxon>Bacillati</taxon>
        <taxon>Bacillota</taxon>
        <taxon>Clostridia</taxon>
        <taxon>Eubacteriales</taxon>
        <taxon>Clostridiaceae</taxon>
        <taxon>Clostridium</taxon>
    </lineage>
</organism>
<dbReference type="SUPFAM" id="SSF53649">
    <property type="entry name" value="Alkaline phosphatase-like"/>
    <property type="match status" value="1"/>
</dbReference>
<gene>
    <name evidence="1" type="ORF">CPJCM30710_08290</name>
</gene>
<dbReference type="GO" id="GO:0016787">
    <property type="term" value="F:hydrolase activity"/>
    <property type="evidence" value="ECO:0007669"/>
    <property type="project" value="UniProtKB-ARBA"/>
</dbReference>
<dbReference type="InterPro" id="IPR017850">
    <property type="entry name" value="Alkaline_phosphatase_core_sf"/>
</dbReference>
<dbReference type="CDD" id="cd16018">
    <property type="entry name" value="Enpp"/>
    <property type="match status" value="1"/>
</dbReference>
<evidence type="ECO:0000313" key="2">
    <source>
        <dbReference type="Proteomes" id="UP000679179"/>
    </source>
</evidence>
<dbReference type="InterPro" id="IPR002591">
    <property type="entry name" value="Phosphodiest/P_Trfase"/>
</dbReference>
<dbReference type="RefSeq" id="WP_212902910.1">
    <property type="nucleotide sequence ID" value="NZ_BOPZ01000005.1"/>
</dbReference>
<evidence type="ECO:0000313" key="1">
    <source>
        <dbReference type="EMBL" id="GIM28163.1"/>
    </source>
</evidence>